<feature type="compositionally biased region" description="Basic residues" evidence="1">
    <location>
        <begin position="7"/>
        <end position="17"/>
    </location>
</feature>
<reference evidence="3 4" key="1">
    <citation type="submission" date="2018-10" db="EMBL/GenBank/DDBJ databases">
        <title>Genome assembly for a Yunnan-Guizhou Plateau 3E fish, Anabarilius grahami (Regan), and its evolutionary and genetic applications.</title>
        <authorList>
            <person name="Jiang W."/>
        </authorList>
    </citation>
    <scope>NUCLEOTIDE SEQUENCE [LARGE SCALE GENOMIC DNA]</scope>
    <source>
        <strain evidence="3">AG-KIZ</strain>
        <tissue evidence="3">Muscle</tissue>
    </source>
</reference>
<organism evidence="3 4">
    <name type="scientific">Anabarilius grahami</name>
    <name type="common">Kanglang fish</name>
    <name type="synonym">Barilius grahami</name>
    <dbReference type="NCBI Taxonomy" id="495550"/>
    <lineage>
        <taxon>Eukaryota</taxon>
        <taxon>Metazoa</taxon>
        <taxon>Chordata</taxon>
        <taxon>Craniata</taxon>
        <taxon>Vertebrata</taxon>
        <taxon>Euteleostomi</taxon>
        <taxon>Actinopterygii</taxon>
        <taxon>Neopterygii</taxon>
        <taxon>Teleostei</taxon>
        <taxon>Ostariophysi</taxon>
        <taxon>Cypriniformes</taxon>
        <taxon>Xenocyprididae</taxon>
        <taxon>Xenocypridinae</taxon>
        <taxon>Xenocypridinae incertae sedis</taxon>
        <taxon>Anabarilius</taxon>
    </lineage>
</organism>
<gene>
    <name evidence="3" type="ORF">DPX16_22647</name>
</gene>
<evidence type="ECO:0000256" key="1">
    <source>
        <dbReference type="SAM" id="MobiDB-lite"/>
    </source>
</evidence>
<dbReference type="PANTHER" id="PTHR33309">
    <property type="entry name" value="KERATIN, ULTRA HIGH-SULFUR MATRIX PROTEIN-LIKE"/>
    <property type="match status" value="1"/>
</dbReference>
<feature type="region of interest" description="Disordered" evidence="1">
    <location>
        <begin position="584"/>
        <end position="609"/>
    </location>
</feature>
<dbReference type="AlphaFoldDB" id="A0A3N0XJS6"/>
<feature type="domain" description="Mutator-like transposase" evidence="2">
    <location>
        <begin position="70"/>
        <end position="443"/>
    </location>
</feature>
<dbReference type="EMBL" id="RJVU01071460">
    <property type="protein sequence ID" value="ROI46922.1"/>
    <property type="molecule type" value="Genomic_DNA"/>
</dbReference>
<accession>A0A3N0XJS6</accession>
<name>A0A3N0XJS6_ANAGA</name>
<feature type="region of interest" description="Disordered" evidence="1">
    <location>
        <begin position="1"/>
        <end position="60"/>
    </location>
</feature>
<dbReference type="Proteomes" id="UP000281406">
    <property type="component" value="Unassembled WGS sequence"/>
</dbReference>
<dbReference type="Pfam" id="PF20700">
    <property type="entry name" value="Mutator"/>
    <property type="match status" value="1"/>
</dbReference>
<comment type="caution">
    <text evidence="3">The sequence shown here is derived from an EMBL/GenBank/DDBJ whole genome shotgun (WGS) entry which is preliminary data.</text>
</comment>
<sequence length="609" mass="68134">MPTTPKSTHKLSQKRRQQLSLARASKKKVNNKLDDETPSGCASSRKLSFGKGKRESVGGNDSRATQEWLIIHVARLNELVSGLCCPNCAGSGLKIDIDPQNHGFCSSVLLECSLCERDRYCRSVYTSTRLQDESRNDVAFDVNVRMVLLAHELGMGYAALKKISKVLGIPSLHLKTYQRHNRKVTVAEIERGLGSLHRAREQIRQAYAEVDADVARLLMEDEDAVINISVSFDGTWHKRGFTSNYGISVCIDVLTGLVIDFEVLSSYCHACALKNSAKREGKITDQEFESWREAHTDCAKNFGGSSKAMEQEAAKRMWARSVSRHQVRYTEMLSDGDSAAFKEVVALNPYPGHEIVKLECINHAHKRMVTALRKLSKLGKLGGKGLGKLTAPKCKALQNFYRGAIINNQGSIDKMKAEIWAGLLHNMSSDDNPLHTRCSPSWCWYRRAEENGETPESHKHHTKNFLSREVGKKLIPVYHRMSSDSLLQRMQHGGTQNANECLNSVIWARCPKTVFVGKRRVEAAASMAIATFNEGASAMLAVMDKLWLQCTVITVNTCSYTDMVRLSKANIFQSTRVKRRRQSVSSAKKVKRHRQEIEEGPTYGAGMDI</sequence>
<protein>
    <recommendedName>
        <fullName evidence="2">Mutator-like transposase domain-containing protein</fullName>
    </recommendedName>
</protein>
<dbReference type="InterPro" id="IPR049012">
    <property type="entry name" value="Mutator_transp_dom"/>
</dbReference>
<feature type="compositionally biased region" description="Basic residues" evidence="1">
    <location>
        <begin position="584"/>
        <end position="594"/>
    </location>
</feature>
<dbReference type="PANTHER" id="PTHR33309:SF3">
    <property type="entry name" value="CCHC-TYPE DOMAIN-CONTAINING PROTEIN"/>
    <property type="match status" value="1"/>
</dbReference>
<evidence type="ECO:0000259" key="2">
    <source>
        <dbReference type="Pfam" id="PF20700"/>
    </source>
</evidence>
<evidence type="ECO:0000313" key="4">
    <source>
        <dbReference type="Proteomes" id="UP000281406"/>
    </source>
</evidence>
<keyword evidence="4" id="KW-1185">Reference proteome</keyword>
<dbReference type="OrthoDB" id="102511at2759"/>
<evidence type="ECO:0000313" key="3">
    <source>
        <dbReference type="EMBL" id="ROI46922.1"/>
    </source>
</evidence>
<proteinExistence type="predicted"/>